<dbReference type="AlphaFoldDB" id="A0A975JGI3"/>
<protein>
    <recommendedName>
        <fullName evidence="3">DUF1127 domain-containing protein</fullName>
    </recommendedName>
</protein>
<reference evidence="1" key="1">
    <citation type="submission" date="2021-04" db="EMBL/GenBank/DDBJ databases">
        <title>Complete genome sequence for Sulfitobacter sp. strain JK7-1.</title>
        <authorList>
            <person name="Park S.-J."/>
        </authorList>
    </citation>
    <scope>NUCLEOTIDE SEQUENCE</scope>
    <source>
        <strain evidence="1">JK7-1</strain>
    </source>
</reference>
<dbReference type="KEGG" id="sual:KDD17_03885"/>
<dbReference type="RefSeq" id="WP_212706292.1">
    <property type="nucleotide sequence ID" value="NZ_CP073581.1"/>
</dbReference>
<organism evidence="1 2">
    <name type="scientific">Sulfitobacter albidus</name>
    <dbReference type="NCBI Taxonomy" id="2829501"/>
    <lineage>
        <taxon>Bacteria</taxon>
        <taxon>Pseudomonadati</taxon>
        <taxon>Pseudomonadota</taxon>
        <taxon>Alphaproteobacteria</taxon>
        <taxon>Rhodobacterales</taxon>
        <taxon>Roseobacteraceae</taxon>
        <taxon>Sulfitobacter</taxon>
    </lineage>
</organism>
<gene>
    <name evidence="1" type="ORF">KDD17_03885</name>
</gene>
<accession>A0A975JGI3</accession>
<dbReference type="Proteomes" id="UP000683291">
    <property type="component" value="Chromosome 1"/>
</dbReference>
<dbReference type="EMBL" id="CP073581">
    <property type="protein sequence ID" value="QUJ78099.1"/>
    <property type="molecule type" value="Genomic_DNA"/>
</dbReference>
<evidence type="ECO:0000313" key="1">
    <source>
        <dbReference type="EMBL" id="QUJ78099.1"/>
    </source>
</evidence>
<evidence type="ECO:0000313" key="2">
    <source>
        <dbReference type="Proteomes" id="UP000683291"/>
    </source>
</evidence>
<name>A0A975JGI3_9RHOB</name>
<sequence>MTYQHTATDHFSAKMPGAGLSTAPAPFLSAGRALRVTGAFFSSLMGALMRASTSAARVDQCEALRAKSDAELAKMGIKRDEIAHYVFKDLMYL</sequence>
<evidence type="ECO:0008006" key="3">
    <source>
        <dbReference type="Google" id="ProtNLM"/>
    </source>
</evidence>
<proteinExistence type="predicted"/>
<keyword evidence="2" id="KW-1185">Reference proteome</keyword>